<evidence type="ECO:0000256" key="1">
    <source>
        <dbReference type="SAM" id="MobiDB-lite"/>
    </source>
</evidence>
<evidence type="ECO:0000313" key="4">
    <source>
        <dbReference type="RefSeq" id="XP_033462345.1"/>
    </source>
</evidence>
<reference evidence="4" key="3">
    <citation type="submission" date="2025-08" db="UniProtKB">
        <authorList>
            <consortium name="RefSeq"/>
        </authorList>
    </citation>
    <scope>IDENTIFICATION</scope>
    <source>
        <strain evidence="4">CBS 342.82</strain>
    </source>
</reference>
<feature type="domain" description="F-box" evidence="2">
    <location>
        <begin position="1"/>
        <end position="44"/>
    </location>
</feature>
<dbReference type="GO" id="GO:0000209">
    <property type="term" value="P:protein polyubiquitination"/>
    <property type="evidence" value="ECO:0007669"/>
    <property type="project" value="TreeGrafter"/>
</dbReference>
<dbReference type="GeneID" id="54358810"/>
<organism evidence="4">
    <name type="scientific">Dissoconium aciculare CBS 342.82</name>
    <dbReference type="NCBI Taxonomy" id="1314786"/>
    <lineage>
        <taxon>Eukaryota</taxon>
        <taxon>Fungi</taxon>
        <taxon>Dikarya</taxon>
        <taxon>Ascomycota</taxon>
        <taxon>Pezizomycotina</taxon>
        <taxon>Dothideomycetes</taxon>
        <taxon>Dothideomycetidae</taxon>
        <taxon>Mycosphaerellales</taxon>
        <taxon>Dissoconiaceae</taxon>
        <taxon>Dissoconium</taxon>
    </lineage>
</organism>
<dbReference type="PANTHER" id="PTHR13252">
    <property type="entry name" value="F-BOX ONLY PROTEIN 28"/>
    <property type="match status" value="1"/>
</dbReference>
<name>A0A6J3MCI1_9PEZI</name>
<evidence type="ECO:0000313" key="3">
    <source>
        <dbReference type="Proteomes" id="UP000504637"/>
    </source>
</evidence>
<dbReference type="InterPro" id="IPR036047">
    <property type="entry name" value="F-box-like_dom_sf"/>
</dbReference>
<keyword evidence="3" id="KW-1185">Reference proteome</keyword>
<sequence length="618" mass="67810">MCILPDEVVLLIFSFLDVTSLVCMQYVAARYTFLARDASLWKVVCYENSRTEKLRRQLQLLREQDAELVRLRNAMAELPSQSSSQPDMTSTAERLTSVTEPVKDHSSKVLRARALASWEPAYPSEAIDYYEEYIHRCAPLAIGWLKLPKLPNRDRSLTREATGVGMLGGQSAFDSSHVISPLDDGSICIWDISARSTFSLGGKGEIIARSKPGLLSGHAPQNDGVMTDTGAVECVSIENSSRVGYFAVQNLLHEVDLVTLGIRSTKNYPFPITALSEASSDGSVAIGTNMTIHLNDARDRAFAGSTTNHNVELISGSARTYATLPQPGPLSILNHAEGAQDQSSMWVAGRFTSLLEYDRRFFPRLRRTIFSGARIASLAQIAHPFLGRDLDLMRNPSTTAAMLQEARSQPGRTILAAAEYKGKGSLELYGLPDARFYHNRQTASSSKLLSVAAHGGRVVFSDGNGNVKWVERDGYSHVRTFNINSDIVHGATSEVVAGDSQPAGIWSGSGSELPGQGDIIQKLMATNASAAVHLDRGRRDINRRDLLLWTGDGRLGLLGFGREDPLGDNAWHDAIEVQARSIEERAKEDAERQYGLAMRRALERNADEVRFVRGLGMM</sequence>
<dbReference type="RefSeq" id="XP_033462345.1">
    <property type="nucleotide sequence ID" value="XM_033601010.1"/>
</dbReference>
<dbReference type="Gene3D" id="1.20.1280.50">
    <property type="match status" value="1"/>
</dbReference>
<reference evidence="4" key="2">
    <citation type="submission" date="2020-04" db="EMBL/GenBank/DDBJ databases">
        <authorList>
            <consortium name="NCBI Genome Project"/>
        </authorList>
    </citation>
    <scope>NUCLEOTIDE SEQUENCE</scope>
    <source>
        <strain evidence="4">CBS 342.82</strain>
    </source>
</reference>
<feature type="compositionally biased region" description="Polar residues" evidence="1">
    <location>
        <begin position="79"/>
        <end position="97"/>
    </location>
</feature>
<dbReference type="Pfam" id="PF12937">
    <property type="entry name" value="F-box-like"/>
    <property type="match status" value="1"/>
</dbReference>
<feature type="region of interest" description="Disordered" evidence="1">
    <location>
        <begin position="77"/>
        <end position="97"/>
    </location>
</feature>
<reference evidence="4" key="1">
    <citation type="submission" date="2020-01" db="EMBL/GenBank/DDBJ databases">
        <authorList>
            <consortium name="DOE Joint Genome Institute"/>
            <person name="Haridas S."/>
            <person name="Albert R."/>
            <person name="Binder M."/>
            <person name="Bloem J."/>
            <person name="Labutti K."/>
            <person name="Salamov A."/>
            <person name="Andreopoulos B."/>
            <person name="Baker S.E."/>
            <person name="Barry K."/>
            <person name="Bills G."/>
            <person name="Bluhm B.H."/>
            <person name="Cannon C."/>
            <person name="Castanera R."/>
            <person name="Culley D.E."/>
            <person name="Daum C."/>
            <person name="Ezra D."/>
            <person name="Gonzalez J.B."/>
            <person name="Henrissat B."/>
            <person name="Kuo A."/>
            <person name="Liang C."/>
            <person name="Lipzen A."/>
            <person name="Lutzoni F."/>
            <person name="Magnuson J."/>
            <person name="Mondo S."/>
            <person name="Nolan M."/>
            <person name="Ohm R."/>
            <person name="Pangilinan J."/>
            <person name="Park H.-J."/>
            <person name="Ramirez L."/>
            <person name="Alfaro M."/>
            <person name="Sun H."/>
            <person name="Tritt A."/>
            <person name="Yoshinaga Y."/>
            <person name="Zwiers L.-H."/>
            <person name="Turgeon B.G."/>
            <person name="Goodwin S.B."/>
            <person name="Spatafora J.W."/>
            <person name="Crous P.W."/>
            <person name="Grigoriev I.V."/>
        </authorList>
    </citation>
    <scope>NUCLEOTIDE SEQUENCE</scope>
    <source>
        <strain evidence="4">CBS 342.82</strain>
    </source>
</reference>
<dbReference type="InterPro" id="IPR036322">
    <property type="entry name" value="WD40_repeat_dom_sf"/>
</dbReference>
<accession>A0A6J3MCI1</accession>
<protein>
    <recommendedName>
        <fullName evidence="2">F-box domain-containing protein</fullName>
    </recommendedName>
</protein>
<dbReference type="SUPFAM" id="SSF50978">
    <property type="entry name" value="WD40 repeat-like"/>
    <property type="match status" value="1"/>
</dbReference>
<proteinExistence type="predicted"/>
<dbReference type="PANTHER" id="PTHR13252:SF9">
    <property type="entry name" value="F-BOX ONLY PROTEIN 28"/>
    <property type="match status" value="1"/>
</dbReference>
<dbReference type="PROSITE" id="PS50181">
    <property type="entry name" value="FBOX"/>
    <property type="match status" value="1"/>
</dbReference>
<dbReference type="InterPro" id="IPR001810">
    <property type="entry name" value="F-box_dom"/>
</dbReference>
<dbReference type="InterPro" id="IPR039719">
    <property type="entry name" value="FBXO28"/>
</dbReference>
<dbReference type="SUPFAM" id="SSF81383">
    <property type="entry name" value="F-box domain"/>
    <property type="match status" value="1"/>
</dbReference>
<dbReference type="AlphaFoldDB" id="A0A6J3MCI1"/>
<evidence type="ECO:0000259" key="2">
    <source>
        <dbReference type="PROSITE" id="PS50181"/>
    </source>
</evidence>
<dbReference type="Proteomes" id="UP000504637">
    <property type="component" value="Unplaced"/>
</dbReference>
<gene>
    <name evidence="4" type="ORF">K489DRAFT_314436</name>
</gene>
<dbReference type="OrthoDB" id="3219396at2759"/>